<evidence type="ECO:0000313" key="1">
    <source>
        <dbReference type="EMBL" id="MBU3820033.1"/>
    </source>
</evidence>
<reference evidence="1" key="2">
    <citation type="submission" date="2021-04" db="EMBL/GenBank/DDBJ databases">
        <authorList>
            <person name="Gilroy R."/>
        </authorList>
    </citation>
    <scope>NUCLEOTIDE SEQUENCE</scope>
    <source>
        <strain evidence="1">742</strain>
    </source>
</reference>
<gene>
    <name evidence="1" type="ORF">H9864_06660</name>
</gene>
<comment type="caution">
    <text evidence="1">The sequence shown here is derived from an EMBL/GenBank/DDBJ whole genome shotgun (WGS) entry which is preliminary data.</text>
</comment>
<proteinExistence type="predicted"/>
<protein>
    <submittedName>
        <fullName evidence="1">Uncharacterized protein</fullName>
    </submittedName>
</protein>
<name>A0A9E2KL52_9FIRM</name>
<dbReference type="AlphaFoldDB" id="A0A9E2KL52"/>
<organism evidence="1 2">
    <name type="scientific">Candidatus Faecalibacterium intestinavium</name>
    <dbReference type="NCBI Taxonomy" id="2838580"/>
    <lineage>
        <taxon>Bacteria</taxon>
        <taxon>Bacillati</taxon>
        <taxon>Bacillota</taxon>
        <taxon>Clostridia</taxon>
        <taxon>Eubacteriales</taxon>
        <taxon>Oscillospiraceae</taxon>
        <taxon>Faecalibacterium</taxon>
    </lineage>
</organism>
<accession>A0A9E2KL52</accession>
<dbReference type="Proteomes" id="UP000824178">
    <property type="component" value="Unassembled WGS sequence"/>
</dbReference>
<dbReference type="EMBL" id="JAHLFH010000138">
    <property type="protein sequence ID" value="MBU3820033.1"/>
    <property type="molecule type" value="Genomic_DNA"/>
</dbReference>
<sequence>MKRDNPELEAVYRTLSEKYGQTMTMQDACKELHVQTPRAARSIIPEEWHGERQGKRIRTYSFARQLVAWAE</sequence>
<evidence type="ECO:0000313" key="2">
    <source>
        <dbReference type="Proteomes" id="UP000824178"/>
    </source>
</evidence>
<reference evidence="1" key="1">
    <citation type="journal article" date="2021" name="PeerJ">
        <title>Extensive microbial diversity within the chicken gut microbiome revealed by metagenomics and culture.</title>
        <authorList>
            <person name="Gilroy R."/>
            <person name="Ravi A."/>
            <person name="Getino M."/>
            <person name="Pursley I."/>
            <person name="Horton D.L."/>
            <person name="Alikhan N.F."/>
            <person name="Baker D."/>
            <person name="Gharbi K."/>
            <person name="Hall N."/>
            <person name="Watson M."/>
            <person name="Adriaenssens E.M."/>
            <person name="Foster-Nyarko E."/>
            <person name="Jarju S."/>
            <person name="Secka A."/>
            <person name="Antonio M."/>
            <person name="Oren A."/>
            <person name="Chaudhuri R.R."/>
            <person name="La Ragione R."/>
            <person name="Hildebrand F."/>
            <person name="Pallen M.J."/>
        </authorList>
    </citation>
    <scope>NUCLEOTIDE SEQUENCE</scope>
    <source>
        <strain evidence="1">742</strain>
    </source>
</reference>